<proteinExistence type="predicted"/>
<dbReference type="EMBL" id="BAAALF010000198">
    <property type="protein sequence ID" value="GAA1269154.1"/>
    <property type="molecule type" value="Genomic_DNA"/>
</dbReference>
<feature type="transmembrane region" description="Helical" evidence="2">
    <location>
        <begin position="153"/>
        <end position="177"/>
    </location>
</feature>
<name>A0ABP4HLN9_9ACTN</name>
<evidence type="ECO:0000256" key="2">
    <source>
        <dbReference type="SAM" id="Phobius"/>
    </source>
</evidence>
<feature type="compositionally biased region" description="Pro residues" evidence="1">
    <location>
        <begin position="20"/>
        <end position="38"/>
    </location>
</feature>
<feature type="transmembrane region" description="Helical" evidence="2">
    <location>
        <begin position="189"/>
        <end position="212"/>
    </location>
</feature>
<evidence type="ECO:0000313" key="3">
    <source>
        <dbReference type="EMBL" id="GAA1269154.1"/>
    </source>
</evidence>
<feature type="transmembrane region" description="Helical" evidence="2">
    <location>
        <begin position="99"/>
        <end position="119"/>
    </location>
</feature>
<gene>
    <name evidence="3" type="ORF">GCM10009665_67110</name>
</gene>
<evidence type="ECO:0008006" key="5">
    <source>
        <dbReference type="Google" id="ProtNLM"/>
    </source>
</evidence>
<accession>A0ABP4HLN9</accession>
<comment type="caution">
    <text evidence="3">The sequence shown here is derived from an EMBL/GenBank/DDBJ whole genome shotgun (WGS) entry which is preliminary data.</text>
</comment>
<protein>
    <recommendedName>
        <fullName evidence="5">DUF1345 domain-containing protein</fullName>
    </recommendedName>
</protein>
<organism evidence="3 4">
    <name type="scientific">Kitasatospora nipponensis</name>
    <dbReference type="NCBI Taxonomy" id="258049"/>
    <lineage>
        <taxon>Bacteria</taxon>
        <taxon>Bacillati</taxon>
        <taxon>Actinomycetota</taxon>
        <taxon>Actinomycetes</taxon>
        <taxon>Kitasatosporales</taxon>
        <taxon>Streptomycetaceae</taxon>
        <taxon>Kitasatospora</taxon>
    </lineage>
</organism>
<feature type="region of interest" description="Disordered" evidence="1">
    <location>
        <begin position="1"/>
        <end position="46"/>
    </location>
</feature>
<feature type="transmembrane region" description="Helical" evidence="2">
    <location>
        <begin position="279"/>
        <end position="300"/>
    </location>
</feature>
<evidence type="ECO:0000256" key="1">
    <source>
        <dbReference type="SAM" id="MobiDB-lite"/>
    </source>
</evidence>
<keyword evidence="2" id="KW-1133">Transmembrane helix</keyword>
<evidence type="ECO:0000313" key="4">
    <source>
        <dbReference type="Proteomes" id="UP001500037"/>
    </source>
</evidence>
<sequence length="304" mass="32500">MNDDRDDRPEATERPAASAPTPPAPTPPAPTPPAPGAAPAPASGSAHELAELLHHRLDRIEALLVDSPVPLPGTGAGAAGNGEAPKPVWQTETEAEQRWAVTVVILCAIGLQFTLPARLSIHPRWLLPALEVGLLVALAAMNPHRTLGRSSRVLRSLSLLLVAAISLANGWSAVGLVRDLVYGHGSTTAFTLLSTGGAVWATNVIAFALWYWEWDRGGPAARARGTADYPDFLFPQMQQQDIAPVHWEPGFLDYLYVAYTNATAFSPTDTMPLSLWAKLLMMLQSVVSLLTVVLVVARAVNILQ</sequence>
<reference evidence="4" key="1">
    <citation type="journal article" date="2019" name="Int. J. Syst. Evol. Microbiol.">
        <title>The Global Catalogue of Microorganisms (GCM) 10K type strain sequencing project: providing services to taxonomists for standard genome sequencing and annotation.</title>
        <authorList>
            <consortium name="The Broad Institute Genomics Platform"/>
            <consortium name="The Broad Institute Genome Sequencing Center for Infectious Disease"/>
            <person name="Wu L."/>
            <person name="Ma J."/>
        </authorList>
    </citation>
    <scope>NUCLEOTIDE SEQUENCE [LARGE SCALE GENOMIC DNA]</scope>
    <source>
        <strain evidence="4">JCM 13004</strain>
    </source>
</reference>
<dbReference type="Proteomes" id="UP001500037">
    <property type="component" value="Unassembled WGS sequence"/>
</dbReference>
<keyword evidence="2" id="KW-0812">Transmembrane</keyword>
<dbReference type="RefSeq" id="WP_344445937.1">
    <property type="nucleotide sequence ID" value="NZ_BAAALF010000198.1"/>
</dbReference>
<keyword evidence="4" id="KW-1185">Reference proteome</keyword>
<feature type="transmembrane region" description="Helical" evidence="2">
    <location>
        <begin position="125"/>
        <end position="141"/>
    </location>
</feature>
<keyword evidence="2" id="KW-0472">Membrane</keyword>
<feature type="compositionally biased region" description="Basic and acidic residues" evidence="1">
    <location>
        <begin position="1"/>
        <end position="13"/>
    </location>
</feature>